<evidence type="ECO:0000256" key="8">
    <source>
        <dbReference type="RuleBase" id="RU368092"/>
    </source>
</evidence>
<dbReference type="NCBIfam" id="TIGR00119">
    <property type="entry name" value="acolac_sm"/>
    <property type="match status" value="1"/>
</dbReference>
<comment type="function">
    <text evidence="8">Catalyzes the conversion of 2 pyruvate molecules into acetolactate in the first common step of the biosynthetic pathway of the branched-amino acids such as leucine, isoleucine, and valine.</text>
</comment>
<dbReference type="AlphaFoldDB" id="A0A2G1QPW3"/>
<organism evidence="10 11">
    <name type="scientific">Zhengella mangrovi</name>
    <dbReference type="NCBI Taxonomy" id="1982044"/>
    <lineage>
        <taxon>Bacteria</taxon>
        <taxon>Pseudomonadati</taxon>
        <taxon>Pseudomonadota</taxon>
        <taxon>Alphaproteobacteria</taxon>
        <taxon>Hyphomicrobiales</taxon>
        <taxon>Notoacmeibacteraceae</taxon>
        <taxon>Zhengella</taxon>
    </lineage>
</organism>
<dbReference type="Gene3D" id="3.30.70.260">
    <property type="match status" value="1"/>
</dbReference>
<dbReference type="PANTHER" id="PTHR30239:SF0">
    <property type="entry name" value="ACETOLACTATE SYNTHASE SMALL SUBUNIT 1, CHLOROPLASTIC"/>
    <property type="match status" value="1"/>
</dbReference>
<evidence type="ECO:0000313" key="10">
    <source>
        <dbReference type="EMBL" id="PHP67542.1"/>
    </source>
</evidence>
<dbReference type="GO" id="GO:0005829">
    <property type="term" value="C:cytosol"/>
    <property type="evidence" value="ECO:0007669"/>
    <property type="project" value="TreeGrafter"/>
</dbReference>
<dbReference type="GO" id="GO:0009097">
    <property type="term" value="P:isoleucine biosynthetic process"/>
    <property type="evidence" value="ECO:0007669"/>
    <property type="project" value="UniProtKB-UniRule"/>
</dbReference>
<dbReference type="FunFam" id="3.30.70.260:FF:000001">
    <property type="entry name" value="Acetolactate synthase, small subunit"/>
    <property type="match status" value="1"/>
</dbReference>
<keyword evidence="11" id="KW-1185">Reference proteome</keyword>
<dbReference type="InterPro" id="IPR027271">
    <property type="entry name" value="Acetolactate_synth/TF_NikR_C"/>
</dbReference>
<dbReference type="CDD" id="cd04878">
    <property type="entry name" value="ACT_AHAS"/>
    <property type="match status" value="1"/>
</dbReference>
<comment type="pathway">
    <text evidence="2 8">Amino-acid biosynthesis; L-valine biosynthesis; L-valine from pyruvate: step 1/4.</text>
</comment>
<dbReference type="InterPro" id="IPR004789">
    <property type="entry name" value="Acetalactate_synth_ssu"/>
</dbReference>
<comment type="subunit">
    <text evidence="4 8">Dimer of large and small chains.</text>
</comment>
<keyword evidence="8" id="KW-0808">Transferase</keyword>
<evidence type="ECO:0000256" key="7">
    <source>
        <dbReference type="ARBA" id="ARBA00048670"/>
    </source>
</evidence>
<keyword evidence="6 8" id="KW-0100">Branched-chain amino acid biosynthesis</keyword>
<comment type="catalytic activity">
    <reaction evidence="7 8">
        <text>2 pyruvate + H(+) = (2S)-2-acetolactate + CO2</text>
        <dbReference type="Rhea" id="RHEA:25249"/>
        <dbReference type="ChEBI" id="CHEBI:15361"/>
        <dbReference type="ChEBI" id="CHEBI:15378"/>
        <dbReference type="ChEBI" id="CHEBI:16526"/>
        <dbReference type="ChEBI" id="CHEBI:58476"/>
        <dbReference type="EC" id="2.2.1.6"/>
    </reaction>
</comment>
<evidence type="ECO:0000256" key="6">
    <source>
        <dbReference type="ARBA" id="ARBA00023304"/>
    </source>
</evidence>
<dbReference type="EC" id="2.2.1.6" evidence="8"/>
<dbReference type="Proteomes" id="UP000221168">
    <property type="component" value="Unassembled WGS sequence"/>
</dbReference>
<protein>
    <recommendedName>
        <fullName evidence="8">Acetolactate synthase small subunit</fullName>
        <shortName evidence="8">AHAS</shortName>
        <shortName evidence="8">ALS</shortName>
        <ecNumber evidence="8">2.2.1.6</ecNumber>
    </recommendedName>
    <alternativeName>
        <fullName evidence="8">Acetohydroxy-acid synthase small subunit</fullName>
    </alternativeName>
</protein>
<dbReference type="GO" id="GO:0003984">
    <property type="term" value="F:acetolactate synthase activity"/>
    <property type="evidence" value="ECO:0007669"/>
    <property type="project" value="UniProtKB-UniRule"/>
</dbReference>
<evidence type="ECO:0000256" key="5">
    <source>
        <dbReference type="ARBA" id="ARBA00022605"/>
    </source>
</evidence>
<dbReference type="InterPro" id="IPR039557">
    <property type="entry name" value="AHAS_ACT"/>
</dbReference>
<dbReference type="InterPro" id="IPR045865">
    <property type="entry name" value="ACT-like_dom_sf"/>
</dbReference>
<dbReference type="InterPro" id="IPR002912">
    <property type="entry name" value="ACT_dom"/>
</dbReference>
<dbReference type="OrthoDB" id="9787365at2"/>
<evidence type="ECO:0000256" key="2">
    <source>
        <dbReference type="ARBA" id="ARBA00005025"/>
    </source>
</evidence>
<dbReference type="PANTHER" id="PTHR30239">
    <property type="entry name" value="ACETOLACTATE SYNTHASE SMALL SUBUNIT"/>
    <property type="match status" value="1"/>
</dbReference>
<comment type="pathway">
    <text evidence="1 8">Amino-acid biosynthesis; L-isoleucine biosynthesis; L-isoleucine from 2-oxobutanoate: step 1/4.</text>
</comment>
<dbReference type="Pfam" id="PF22629">
    <property type="entry name" value="ACT_AHAS_ss"/>
    <property type="match status" value="1"/>
</dbReference>
<dbReference type="UniPathway" id="UPA00047">
    <property type="reaction ID" value="UER00055"/>
</dbReference>
<dbReference type="PROSITE" id="PS51671">
    <property type="entry name" value="ACT"/>
    <property type="match status" value="1"/>
</dbReference>
<comment type="similarity">
    <text evidence="3 8">Belongs to the acetolactate synthase small subunit family.</text>
</comment>
<accession>A0A2G1QPW3</accession>
<dbReference type="GO" id="GO:0009099">
    <property type="term" value="P:L-valine biosynthetic process"/>
    <property type="evidence" value="ECO:0007669"/>
    <property type="project" value="UniProtKB-UniRule"/>
</dbReference>
<proteinExistence type="inferred from homology"/>
<evidence type="ECO:0000256" key="4">
    <source>
        <dbReference type="ARBA" id="ARBA00011744"/>
    </source>
</evidence>
<gene>
    <name evidence="10" type="ORF">CSC94_07495</name>
</gene>
<name>A0A2G1QPW3_9HYPH</name>
<dbReference type="EMBL" id="PDVP01000003">
    <property type="protein sequence ID" value="PHP67542.1"/>
    <property type="molecule type" value="Genomic_DNA"/>
</dbReference>
<dbReference type="Gene3D" id="3.30.70.1150">
    <property type="entry name" value="ACT-like. Chain A, domain 2"/>
    <property type="match status" value="1"/>
</dbReference>
<dbReference type="UniPathway" id="UPA00049">
    <property type="reaction ID" value="UER00059"/>
</dbReference>
<keyword evidence="5 8" id="KW-0028">Amino-acid biosynthesis</keyword>
<reference evidence="10 11" key="1">
    <citation type="submission" date="2017-10" db="EMBL/GenBank/DDBJ databases">
        <title>Sedimentibacterium mangrovi gen. nov., sp. nov., a novel member of family Phyllobacteriacea isolated from mangrove sediment.</title>
        <authorList>
            <person name="Liao H."/>
            <person name="Tian Y."/>
        </authorList>
    </citation>
    <scope>NUCLEOTIDE SEQUENCE [LARGE SCALE GENOMIC DNA]</scope>
    <source>
        <strain evidence="10 11">X9-2-2</strain>
    </source>
</reference>
<dbReference type="InterPro" id="IPR019455">
    <property type="entry name" value="Acetolactate_synth_ssu_C"/>
</dbReference>
<evidence type="ECO:0000259" key="9">
    <source>
        <dbReference type="PROSITE" id="PS51671"/>
    </source>
</evidence>
<evidence type="ECO:0000256" key="1">
    <source>
        <dbReference type="ARBA" id="ARBA00004974"/>
    </source>
</evidence>
<sequence length="190" mass="20883">MNAQLQPTGSAYFIEKSHEKPESHTLSVLVDNEPGVLARVIGLFSGRGYNIESLTVSETEQERHRSRITIVTKGTPHVLEQIKAQLERIVPVHRVVDLTVRARELGNDKPVERELALIKVAGAGDKRVEALRLADAFRASVIDANVSHFIFEITGKPSKIDQFIAIMAPLGLIEVCRTGIAALNRGDQGM</sequence>
<dbReference type="InterPro" id="IPR054480">
    <property type="entry name" value="AHAS_small-like_ACT"/>
</dbReference>
<feature type="domain" description="ACT" evidence="9">
    <location>
        <begin position="25"/>
        <end position="100"/>
    </location>
</feature>
<dbReference type="RefSeq" id="WP_099305522.1">
    <property type="nucleotide sequence ID" value="NZ_PDVP01000003.1"/>
</dbReference>
<dbReference type="NCBIfam" id="NF008864">
    <property type="entry name" value="PRK11895.1"/>
    <property type="match status" value="1"/>
</dbReference>
<dbReference type="SUPFAM" id="SSF55021">
    <property type="entry name" value="ACT-like"/>
    <property type="match status" value="2"/>
</dbReference>
<dbReference type="Pfam" id="PF10369">
    <property type="entry name" value="ALS_ss_C"/>
    <property type="match status" value="1"/>
</dbReference>
<comment type="caution">
    <text evidence="10">The sequence shown here is derived from an EMBL/GenBank/DDBJ whole genome shotgun (WGS) entry which is preliminary data.</text>
</comment>
<evidence type="ECO:0000256" key="3">
    <source>
        <dbReference type="ARBA" id="ARBA00006341"/>
    </source>
</evidence>
<dbReference type="GO" id="GO:1990610">
    <property type="term" value="F:acetolactate synthase regulator activity"/>
    <property type="evidence" value="ECO:0007669"/>
    <property type="project" value="UniProtKB-UniRule"/>
</dbReference>
<evidence type="ECO:0000313" key="11">
    <source>
        <dbReference type="Proteomes" id="UP000221168"/>
    </source>
</evidence>